<name>A0ABS5CNC4_9BACL</name>
<keyword evidence="2" id="KW-1185">Reference proteome</keyword>
<reference evidence="1 2" key="1">
    <citation type="submission" date="2021-04" db="EMBL/GenBank/DDBJ databases">
        <title>Paenibacillus sp. DLE-14 whole genome sequence.</title>
        <authorList>
            <person name="Ham Y.J."/>
        </authorList>
    </citation>
    <scope>NUCLEOTIDE SEQUENCE [LARGE SCALE GENOMIC DNA]</scope>
    <source>
        <strain evidence="1 2">DLE-14</strain>
    </source>
</reference>
<evidence type="ECO:0000313" key="2">
    <source>
        <dbReference type="Proteomes" id="UP000673394"/>
    </source>
</evidence>
<dbReference type="Proteomes" id="UP000673394">
    <property type="component" value="Unassembled WGS sequence"/>
</dbReference>
<protein>
    <submittedName>
        <fullName evidence="1">Uncharacterized protein</fullName>
    </submittedName>
</protein>
<dbReference type="EMBL" id="JAGKSP010000040">
    <property type="protein sequence ID" value="MBP3967363.1"/>
    <property type="molecule type" value="Genomic_DNA"/>
</dbReference>
<proteinExistence type="predicted"/>
<sequence length="101" mass="11016">MTSAKTTARLISIGTETREVSVNFDLPGIDLPEGKTITVKRGSVSKELILTRDSFEDDPPGNLLRLNINDIALFDFTLDQRITVAFDTNTNTMTLGSIGAK</sequence>
<evidence type="ECO:0000313" key="1">
    <source>
        <dbReference type="EMBL" id="MBP3967363.1"/>
    </source>
</evidence>
<accession>A0ABS5CNC4</accession>
<gene>
    <name evidence="1" type="ORF">I8J30_32355</name>
</gene>
<comment type="caution">
    <text evidence="1">The sequence shown here is derived from an EMBL/GenBank/DDBJ whole genome shotgun (WGS) entry which is preliminary data.</text>
</comment>
<organism evidence="1 2">
    <name type="scientific">Paenibacillus lignilyticus</name>
    <dbReference type="NCBI Taxonomy" id="1172615"/>
    <lineage>
        <taxon>Bacteria</taxon>
        <taxon>Bacillati</taxon>
        <taxon>Bacillota</taxon>
        <taxon>Bacilli</taxon>
        <taxon>Bacillales</taxon>
        <taxon>Paenibacillaceae</taxon>
        <taxon>Paenibacillus</taxon>
    </lineage>
</organism>
<dbReference type="RefSeq" id="WP_210664460.1">
    <property type="nucleotide sequence ID" value="NZ_JAGKSP010000040.1"/>
</dbReference>